<dbReference type="RefSeq" id="WP_169530515.1">
    <property type="nucleotide sequence ID" value="NZ_JABBGH010000001.1"/>
</dbReference>
<dbReference type="InterPro" id="IPR011006">
    <property type="entry name" value="CheY-like_superfamily"/>
</dbReference>
<evidence type="ECO:0000259" key="5">
    <source>
        <dbReference type="PROSITE" id="PS50110"/>
    </source>
</evidence>
<dbReference type="PROSITE" id="PS50110">
    <property type="entry name" value="RESPONSE_REGULATORY"/>
    <property type="match status" value="1"/>
</dbReference>
<dbReference type="SUPFAM" id="SSF52172">
    <property type="entry name" value="CheY-like"/>
    <property type="match status" value="1"/>
</dbReference>
<keyword evidence="7" id="KW-1185">Reference proteome</keyword>
<keyword evidence="2" id="KW-0238">DNA-binding</keyword>
<proteinExistence type="predicted"/>
<evidence type="ECO:0000256" key="3">
    <source>
        <dbReference type="PROSITE-ProRule" id="PRU00169"/>
    </source>
</evidence>
<dbReference type="InterPro" id="IPR058245">
    <property type="entry name" value="NreC/VraR/RcsB-like_REC"/>
</dbReference>
<dbReference type="Gene3D" id="3.40.50.2300">
    <property type="match status" value="1"/>
</dbReference>
<evidence type="ECO:0000313" key="7">
    <source>
        <dbReference type="Proteomes" id="UP000559626"/>
    </source>
</evidence>
<dbReference type="Pfam" id="PF00196">
    <property type="entry name" value="GerE"/>
    <property type="match status" value="1"/>
</dbReference>
<dbReference type="PRINTS" id="PR00038">
    <property type="entry name" value="HTHLUXR"/>
</dbReference>
<accession>A0A7Y0FM92</accession>
<dbReference type="GO" id="GO:0006355">
    <property type="term" value="P:regulation of DNA-templated transcription"/>
    <property type="evidence" value="ECO:0007669"/>
    <property type="project" value="InterPro"/>
</dbReference>
<gene>
    <name evidence="6" type="ORF">HHL22_08625</name>
</gene>
<comment type="caution">
    <text evidence="6">The sequence shown here is derived from an EMBL/GenBank/DDBJ whole genome shotgun (WGS) entry which is preliminary data.</text>
</comment>
<sequence length="221" mass="23916">MTRIFLVDDHAVLRSGLRTLLGQEANVQIVGEATNGQELLDQLPTKPADVVLLDINMPVLDGVATARRLRTEFPQVRVLMLSMIDQPLRIGQAFAAGANGYILKNAERAEIMVGISMVLAGKRFLCSEIGLSLLDTVLTAELRPPVPSAVSPLSRREQEVLQLVAEGLTTHQIAELLFTSKRTIETHRQNILEKTGAKNTAALIRYAIAQGFLPAEGSGGA</sequence>
<dbReference type="GO" id="GO:0003677">
    <property type="term" value="F:DNA binding"/>
    <property type="evidence" value="ECO:0007669"/>
    <property type="project" value="UniProtKB-KW"/>
</dbReference>
<feature type="domain" description="HTH luxR-type" evidence="4">
    <location>
        <begin position="146"/>
        <end position="211"/>
    </location>
</feature>
<dbReference type="InterPro" id="IPR001789">
    <property type="entry name" value="Sig_transdc_resp-reg_receiver"/>
</dbReference>
<dbReference type="InterPro" id="IPR039420">
    <property type="entry name" value="WalR-like"/>
</dbReference>
<dbReference type="Proteomes" id="UP000559626">
    <property type="component" value="Unassembled WGS sequence"/>
</dbReference>
<dbReference type="SMART" id="SM00448">
    <property type="entry name" value="REC"/>
    <property type="match status" value="1"/>
</dbReference>
<dbReference type="CDD" id="cd17535">
    <property type="entry name" value="REC_NarL-like"/>
    <property type="match status" value="1"/>
</dbReference>
<dbReference type="SMART" id="SM00421">
    <property type="entry name" value="HTH_LUXR"/>
    <property type="match status" value="1"/>
</dbReference>
<dbReference type="GO" id="GO:0000160">
    <property type="term" value="P:phosphorelay signal transduction system"/>
    <property type="evidence" value="ECO:0007669"/>
    <property type="project" value="InterPro"/>
</dbReference>
<evidence type="ECO:0000313" key="6">
    <source>
        <dbReference type="EMBL" id="NML65266.1"/>
    </source>
</evidence>
<dbReference type="PROSITE" id="PS50043">
    <property type="entry name" value="HTH_LUXR_2"/>
    <property type="match status" value="1"/>
</dbReference>
<dbReference type="AlphaFoldDB" id="A0A7Y0FM92"/>
<dbReference type="PANTHER" id="PTHR43214:SF43">
    <property type="entry name" value="TWO-COMPONENT RESPONSE REGULATOR"/>
    <property type="match status" value="1"/>
</dbReference>
<evidence type="ECO:0000256" key="1">
    <source>
        <dbReference type="ARBA" id="ARBA00022553"/>
    </source>
</evidence>
<dbReference type="SUPFAM" id="SSF46894">
    <property type="entry name" value="C-terminal effector domain of the bipartite response regulators"/>
    <property type="match status" value="1"/>
</dbReference>
<dbReference type="Pfam" id="PF00072">
    <property type="entry name" value="Response_reg"/>
    <property type="match status" value="1"/>
</dbReference>
<keyword evidence="1 3" id="KW-0597">Phosphoprotein</keyword>
<feature type="domain" description="Response regulatory" evidence="5">
    <location>
        <begin position="3"/>
        <end position="119"/>
    </location>
</feature>
<dbReference type="CDD" id="cd06170">
    <property type="entry name" value="LuxR_C_like"/>
    <property type="match status" value="1"/>
</dbReference>
<feature type="modified residue" description="4-aspartylphosphate" evidence="3">
    <location>
        <position position="54"/>
    </location>
</feature>
<evidence type="ECO:0000259" key="4">
    <source>
        <dbReference type="PROSITE" id="PS50043"/>
    </source>
</evidence>
<evidence type="ECO:0000256" key="2">
    <source>
        <dbReference type="ARBA" id="ARBA00023125"/>
    </source>
</evidence>
<dbReference type="InterPro" id="IPR016032">
    <property type="entry name" value="Sig_transdc_resp-reg_C-effctor"/>
</dbReference>
<reference evidence="6 7" key="1">
    <citation type="submission" date="2020-04" db="EMBL/GenBank/DDBJ databases">
        <title>Hymenobacter polaris sp. nov., isolated from Arctic soil.</title>
        <authorList>
            <person name="Dahal R.H."/>
        </authorList>
    </citation>
    <scope>NUCLEOTIDE SEQUENCE [LARGE SCALE GENOMIC DNA]</scope>
    <source>
        <strain evidence="6 7">RP-2-7</strain>
    </source>
</reference>
<name>A0A7Y0FM92_9BACT</name>
<dbReference type="PANTHER" id="PTHR43214">
    <property type="entry name" value="TWO-COMPONENT RESPONSE REGULATOR"/>
    <property type="match status" value="1"/>
</dbReference>
<dbReference type="InterPro" id="IPR000792">
    <property type="entry name" value="Tscrpt_reg_LuxR_C"/>
</dbReference>
<organism evidence="6 7">
    <name type="scientific">Hymenobacter polaris</name>
    <dbReference type="NCBI Taxonomy" id="2682546"/>
    <lineage>
        <taxon>Bacteria</taxon>
        <taxon>Pseudomonadati</taxon>
        <taxon>Bacteroidota</taxon>
        <taxon>Cytophagia</taxon>
        <taxon>Cytophagales</taxon>
        <taxon>Hymenobacteraceae</taxon>
        <taxon>Hymenobacter</taxon>
    </lineage>
</organism>
<protein>
    <submittedName>
        <fullName evidence="6">Response regulator transcription factor</fullName>
    </submittedName>
</protein>
<dbReference type="EMBL" id="JABBGH010000001">
    <property type="protein sequence ID" value="NML65266.1"/>
    <property type="molecule type" value="Genomic_DNA"/>
</dbReference>